<dbReference type="SUPFAM" id="SSF54928">
    <property type="entry name" value="RNA-binding domain, RBD"/>
    <property type="match status" value="1"/>
</dbReference>
<feature type="domain" description="RRM" evidence="3">
    <location>
        <begin position="16"/>
        <end position="98"/>
    </location>
</feature>
<dbReference type="PANTHER" id="PTHR33710:SF64">
    <property type="entry name" value="ENDONUCLEASE_EXONUCLEASE_PHOSPHATASE DOMAIN-CONTAINING PROTEIN"/>
    <property type="match status" value="1"/>
</dbReference>
<sequence length="602" mass="67668">MNSVRSKEDHVIGISKLVFVTNFLDYFGSHDLWSLCEAYGKVVDVFIPNRKSKVGKWFAFVRFIRVDDLDRLINNLCTLWVGRLYFQANVMRYERSPKSFSSSRPPNVKVLSSAKVNVIPLSNRHFPSSFVVVVNDKQGFPALNSIDPPALVLDDDCVIKEDLSRSVLESVGSSLARKIICVKTSRADNILESFKVVFKGRILLARAKELFTWTPSFLEYKEEDYNSVDDSVLGDHNNTADILHGHNGKGGGQESEDEGSDDPFGLNDLLDKPPISRVNELDPSLSHPPGFTPDPSQQVHRDSSPVQHNVNPVESLHEESSSPLSKAEVNCHANEAHSVDFSSEVSTHIHSRITVKGGSFLDVLDDMIKMLSLNVQGLGNKTKKERVNELNNKHGVNSLALQEMKMDCISHLDVKFMWGNSNFQFVASDSVKNSGGILCVWEETIFKKENVSMLDNFIAIYGTWLLTSTKILIVAIYAPQSPVLKRTLWEYISERFGSIFNQSCARDFNCFISSSGLLDVKMEGFSFTWVHPSAKKMSKLDRFLVLDGIILGFPAITAVCLDRHLLDHRPILLNEIHTDFGPTPFRTFHSWFSREGFDAMVE</sequence>
<dbReference type="InterPro" id="IPR012677">
    <property type="entry name" value="Nucleotide-bd_a/b_plait_sf"/>
</dbReference>
<dbReference type="SUPFAM" id="SSF56219">
    <property type="entry name" value="DNase I-like"/>
    <property type="match status" value="1"/>
</dbReference>
<dbReference type="InterPro" id="IPR035979">
    <property type="entry name" value="RBD_domain_sf"/>
</dbReference>
<dbReference type="CDD" id="cd00590">
    <property type="entry name" value="RRM_SF"/>
    <property type="match status" value="1"/>
</dbReference>
<dbReference type="PANTHER" id="PTHR33710">
    <property type="entry name" value="BNAC02G09200D PROTEIN"/>
    <property type="match status" value="1"/>
</dbReference>
<comment type="caution">
    <text evidence="4">The sequence shown here is derived from an EMBL/GenBank/DDBJ whole genome shotgun (WGS) entry which is preliminary data.</text>
</comment>
<dbReference type="GO" id="GO:0003964">
    <property type="term" value="F:RNA-directed DNA polymerase activity"/>
    <property type="evidence" value="ECO:0007669"/>
    <property type="project" value="UniProtKB-KW"/>
</dbReference>
<dbReference type="PROSITE" id="PS50102">
    <property type="entry name" value="RRM"/>
    <property type="match status" value="1"/>
</dbReference>
<dbReference type="Gene3D" id="3.60.10.10">
    <property type="entry name" value="Endonuclease/exonuclease/phosphatase"/>
    <property type="match status" value="1"/>
</dbReference>
<dbReference type="Pfam" id="PF00076">
    <property type="entry name" value="RRM_1"/>
    <property type="match status" value="1"/>
</dbReference>
<evidence type="ECO:0000256" key="1">
    <source>
        <dbReference type="PROSITE-ProRule" id="PRU00176"/>
    </source>
</evidence>
<accession>A0A699HHU5</accession>
<proteinExistence type="predicted"/>
<keyword evidence="4" id="KW-0808">Transferase</keyword>
<dbReference type="InterPro" id="IPR036691">
    <property type="entry name" value="Endo/exonu/phosph_ase_sf"/>
</dbReference>
<name>A0A699HHU5_TANCI</name>
<gene>
    <name evidence="4" type="ORF">Tci_355364</name>
</gene>
<protein>
    <submittedName>
        <fullName evidence="4">RNA-directed DNA polymerase, eukaryota</fullName>
    </submittedName>
</protein>
<feature type="compositionally biased region" description="Polar residues" evidence="2">
    <location>
        <begin position="294"/>
        <end position="312"/>
    </location>
</feature>
<keyword evidence="4" id="KW-0548">Nucleotidyltransferase</keyword>
<dbReference type="EMBL" id="BKCJ010133173">
    <property type="protein sequence ID" value="GEX83389.1"/>
    <property type="molecule type" value="Genomic_DNA"/>
</dbReference>
<dbReference type="InterPro" id="IPR000504">
    <property type="entry name" value="RRM_dom"/>
</dbReference>
<organism evidence="4">
    <name type="scientific">Tanacetum cinerariifolium</name>
    <name type="common">Dalmatian daisy</name>
    <name type="synonym">Chrysanthemum cinerariifolium</name>
    <dbReference type="NCBI Taxonomy" id="118510"/>
    <lineage>
        <taxon>Eukaryota</taxon>
        <taxon>Viridiplantae</taxon>
        <taxon>Streptophyta</taxon>
        <taxon>Embryophyta</taxon>
        <taxon>Tracheophyta</taxon>
        <taxon>Spermatophyta</taxon>
        <taxon>Magnoliopsida</taxon>
        <taxon>eudicotyledons</taxon>
        <taxon>Gunneridae</taxon>
        <taxon>Pentapetalae</taxon>
        <taxon>asterids</taxon>
        <taxon>campanulids</taxon>
        <taxon>Asterales</taxon>
        <taxon>Asteraceae</taxon>
        <taxon>Asteroideae</taxon>
        <taxon>Anthemideae</taxon>
        <taxon>Anthemidinae</taxon>
        <taxon>Tanacetum</taxon>
    </lineage>
</organism>
<feature type="region of interest" description="Disordered" evidence="2">
    <location>
        <begin position="239"/>
        <end position="327"/>
    </location>
</feature>
<reference evidence="4" key="1">
    <citation type="journal article" date="2019" name="Sci. Rep.">
        <title>Draft genome of Tanacetum cinerariifolium, the natural source of mosquito coil.</title>
        <authorList>
            <person name="Yamashiro T."/>
            <person name="Shiraishi A."/>
            <person name="Satake H."/>
            <person name="Nakayama K."/>
        </authorList>
    </citation>
    <scope>NUCLEOTIDE SEQUENCE</scope>
</reference>
<dbReference type="GO" id="GO:0003723">
    <property type="term" value="F:RNA binding"/>
    <property type="evidence" value="ECO:0007669"/>
    <property type="project" value="UniProtKB-UniRule"/>
</dbReference>
<dbReference type="AlphaFoldDB" id="A0A699HHU5"/>
<keyword evidence="1" id="KW-0694">RNA-binding</keyword>
<evidence type="ECO:0000259" key="3">
    <source>
        <dbReference type="PROSITE" id="PS50102"/>
    </source>
</evidence>
<dbReference type="Gene3D" id="3.30.70.330">
    <property type="match status" value="1"/>
</dbReference>
<evidence type="ECO:0000256" key="2">
    <source>
        <dbReference type="SAM" id="MobiDB-lite"/>
    </source>
</evidence>
<evidence type="ECO:0000313" key="4">
    <source>
        <dbReference type="EMBL" id="GEX83389.1"/>
    </source>
</evidence>
<keyword evidence="4" id="KW-0695">RNA-directed DNA polymerase</keyword>